<evidence type="ECO:0000313" key="1">
    <source>
        <dbReference type="EMBL" id="KAJ8456993.1"/>
    </source>
</evidence>
<gene>
    <name evidence="1" type="ORF">ONZ51_g11794</name>
</gene>
<evidence type="ECO:0000313" key="2">
    <source>
        <dbReference type="Proteomes" id="UP001215151"/>
    </source>
</evidence>
<name>A0AAD7THU5_9APHY</name>
<organism evidence="1 2">
    <name type="scientific">Trametes cubensis</name>
    <dbReference type="NCBI Taxonomy" id="1111947"/>
    <lineage>
        <taxon>Eukaryota</taxon>
        <taxon>Fungi</taxon>
        <taxon>Dikarya</taxon>
        <taxon>Basidiomycota</taxon>
        <taxon>Agaricomycotina</taxon>
        <taxon>Agaricomycetes</taxon>
        <taxon>Polyporales</taxon>
        <taxon>Polyporaceae</taxon>
        <taxon>Trametes</taxon>
    </lineage>
</organism>
<reference evidence="1" key="1">
    <citation type="submission" date="2022-11" db="EMBL/GenBank/DDBJ databases">
        <title>Genome Sequence of Cubamyces cubensis.</title>
        <authorList>
            <person name="Buettner E."/>
        </authorList>
    </citation>
    <scope>NUCLEOTIDE SEQUENCE</scope>
    <source>
        <strain evidence="1">MPL-01</strain>
    </source>
</reference>
<sequence>MGPRLVSLFLPRRVQVLARTAITLGCRRSCTIRPPRIRRVPEPSSSLIFRDPYVRNDLPLPSSVGAADLSRLAHSTTISGLQFHSCLYLHWG</sequence>
<proteinExistence type="predicted"/>
<dbReference type="EMBL" id="JAPEVG010000609">
    <property type="protein sequence ID" value="KAJ8456993.1"/>
    <property type="molecule type" value="Genomic_DNA"/>
</dbReference>
<protein>
    <submittedName>
        <fullName evidence="1">Uncharacterized protein</fullName>
    </submittedName>
</protein>
<comment type="caution">
    <text evidence="1">The sequence shown here is derived from an EMBL/GenBank/DDBJ whole genome shotgun (WGS) entry which is preliminary data.</text>
</comment>
<accession>A0AAD7THU5</accession>
<dbReference type="Proteomes" id="UP001215151">
    <property type="component" value="Unassembled WGS sequence"/>
</dbReference>
<dbReference type="AlphaFoldDB" id="A0AAD7THU5"/>
<keyword evidence="2" id="KW-1185">Reference proteome</keyword>